<keyword evidence="3" id="KW-0464">Manganese</keyword>
<dbReference type="PANTHER" id="PTHR42909">
    <property type="entry name" value="ZGC:136858"/>
    <property type="match status" value="1"/>
</dbReference>
<dbReference type="InterPro" id="IPR011611">
    <property type="entry name" value="PfkB_dom"/>
</dbReference>
<dbReference type="Pfam" id="PF04227">
    <property type="entry name" value="Indigoidine_A"/>
    <property type="match status" value="1"/>
</dbReference>
<dbReference type="InterPro" id="IPR001763">
    <property type="entry name" value="Rhodanese-like_dom"/>
</dbReference>
<evidence type="ECO:0000259" key="6">
    <source>
        <dbReference type="PROSITE" id="PS50206"/>
    </source>
</evidence>
<dbReference type="Pfam" id="PF00294">
    <property type="entry name" value="PfkB"/>
    <property type="match status" value="1"/>
</dbReference>
<keyword evidence="5" id="KW-0326">Glycosidase</keyword>
<dbReference type="FunCoup" id="A0A067MKI9">
    <property type="interactions" value="23"/>
</dbReference>
<dbReference type="OrthoDB" id="198885at2759"/>
<reference evidence="8" key="1">
    <citation type="journal article" date="2014" name="Proc. Natl. Acad. Sci. U.S.A.">
        <title>Extensive sampling of basidiomycete genomes demonstrates inadequacy of the white-rot/brown-rot paradigm for wood decay fungi.</title>
        <authorList>
            <person name="Riley R."/>
            <person name="Salamov A.A."/>
            <person name="Brown D.W."/>
            <person name="Nagy L.G."/>
            <person name="Floudas D."/>
            <person name="Held B.W."/>
            <person name="Levasseur A."/>
            <person name="Lombard V."/>
            <person name="Morin E."/>
            <person name="Otillar R."/>
            <person name="Lindquist E.A."/>
            <person name="Sun H."/>
            <person name="LaButti K.M."/>
            <person name="Schmutz J."/>
            <person name="Jabbour D."/>
            <person name="Luo H."/>
            <person name="Baker S.E."/>
            <person name="Pisabarro A.G."/>
            <person name="Walton J.D."/>
            <person name="Blanchette R.A."/>
            <person name="Henrissat B."/>
            <person name="Martin F."/>
            <person name="Cullen D."/>
            <person name="Hibbett D.S."/>
            <person name="Grigoriev I.V."/>
        </authorList>
    </citation>
    <scope>NUCLEOTIDE SEQUENCE [LARGE SCALE GENOMIC DNA]</scope>
    <source>
        <strain evidence="8">FD-172 SS1</strain>
    </source>
</reference>
<dbReference type="GO" id="GO:0016798">
    <property type="term" value="F:hydrolase activity, acting on glycosyl bonds"/>
    <property type="evidence" value="ECO:0007669"/>
    <property type="project" value="UniProtKB-KW"/>
</dbReference>
<evidence type="ECO:0000256" key="2">
    <source>
        <dbReference type="ARBA" id="ARBA00022801"/>
    </source>
</evidence>
<dbReference type="InterPro" id="IPR007342">
    <property type="entry name" value="PsuG"/>
</dbReference>
<evidence type="ECO:0000256" key="4">
    <source>
        <dbReference type="ARBA" id="ARBA00023239"/>
    </source>
</evidence>
<dbReference type="AlphaFoldDB" id="A0A067MKI9"/>
<dbReference type="STRING" id="930990.A0A067MKI9"/>
<feature type="domain" description="Rhodanese" evidence="6">
    <location>
        <begin position="167"/>
        <end position="206"/>
    </location>
</feature>
<sequence length="806" mass="85174">MKLPLYSATRTAVCRNGARNLPLKRTLATAAIRGNLPFEYDPEVLDALKTGKPVVALESTIITHGMPYRVNLDTSISVENIVRSTGAVPATIALLSGRIHVGLSRPQLERIADTENNKGLVKLSRRDLAPAIAAKRDGGTTIAGTMVLAELAGIKVFATGGLGGVHRGGETSMDVSADLTELGRTNVAVVTSGVKSILDIGRTLEYLETQGAAVVSYGKTDDFPAFYSPKSGFKSPWRVNSPHEAAYILHASHLLRLQSGTLIAVPIPEQYAASGAKIQEAVEQALLEDMPGVTGRDVTPAVLRRVVELTGGLALENNIALIENTALVGGQIAVEYAKMIKEEREGNQGSSDKSYKSAAITESYAKSSVKHSVEAISDQPISEHPPPTKVLIAGATAVDIISQASPTRSGDKSLIAASTVPGKVSLALGGVARNVAEAAHRLLPHPHMALLVSPVGDDAFAELVRSKTQGIGMRADGFVSGPEEAAGDGSVVVRSTPVCNMVLDGSGELVGGVADFSAVEEMGAEEVIEVIRKTTPQLVAFDGNLSPATICSITEYCRANGIQTWFEPTSVVKSTRIISALSTALKPTSTSTSDGSALRAPFTYISPNILELRQIFAEARDGPSELMQTDRWWHTIDSLGLGSLHSDLSNLARVNKDLKFLVEDGVAQMAVQMLPFFQHLIVKCGGNGVFVVMHLDAEEARKSGWYTAKSSLAERLLVVKSVAGDVIILKHFPAHKIEQVVNVTGAGDSLVGSLLASLVSVETMGPFHDPVELQRAVGRAQSAAIMSLQSPLAVSPLVSTLKDSPK</sequence>
<dbReference type="GO" id="GO:0004730">
    <property type="term" value="F:pseudouridylate synthase activity"/>
    <property type="evidence" value="ECO:0007669"/>
    <property type="project" value="InterPro"/>
</dbReference>
<dbReference type="GO" id="GO:0046872">
    <property type="term" value="F:metal ion binding"/>
    <property type="evidence" value="ECO:0007669"/>
    <property type="project" value="UniProtKB-KW"/>
</dbReference>
<dbReference type="InterPro" id="IPR022830">
    <property type="entry name" value="Indigdn_synthA-like"/>
</dbReference>
<dbReference type="SUPFAM" id="SSF110581">
    <property type="entry name" value="Indigoidine synthase A-like"/>
    <property type="match status" value="1"/>
</dbReference>
<dbReference type="PROSITE" id="PS50206">
    <property type="entry name" value="RHODANESE_3"/>
    <property type="match status" value="1"/>
</dbReference>
<dbReference type="InParanoid" id="A0A067MKI9"/>
<dbReference type="SUPFAM" id="SSF53613">
    <property type="entry name" value="Ribokinase-like"/>
    <property type="match status" value="1"/>
</dbReference>
<dbReference type="PANTHER" id="PTHR42909:SF1">
    <property type="entry name" value="CARBOHYDRATE KINASE PFKB DOMAIN-CONTAINING PROTEIN"/>
    <property type="match status" value="1"/>
</dbReference>
<name>A0A067MKI9_BOTB1</name>
<organism evidence="7 8">
    <name type="scientific">Botryobasidium botryosum (strain FD-172 SS1)</name>
    <dbReference type="NCBI Taxonomy" id="930990"/>
    <lineage>
        <taxon>Eukaryota</taxon>
        <taxon>Fungi</taxon>
        <taxon>Dikarya</taxon>
        <taxon>Basidiomycota</taxon>
        <taxon>Agaricomycotina</taxon>
        <taxon>Agaricomycetes</taxon>
        <taxon>Cantharellales</taxon>
        <taxon>Botryobasidiaceae</taxon>
        <taxon>Botryobasidium</taxon>
    </lineage>
</organism>
<evidence type="ECO:0000256" key="5">
    <source>
        <dbReference type="ARBA" id="ARBA00023295"/>
    </source>
</evidence>
<dbReference type="HAMAP" id="MF_01876">
    <property type="entry name" value="PsiMP_glycosidase"/>
    <property type="match status" value="1"/>
</dbReference>
<proteinExistence type="inferred from homology"/>
<gene>
    <name evidence="7" type="ORF">BOTBODRAFT_30983</name>
</gene>
<dbReference type="EMBL" id="KL198028">
    <property type="protein sequence ID" value="KDQ16278.1"/>
    <property type="molecule type" value="Genomic_DNA"/>
</dbReference>
<evidence type="ECO:0000313" key="7">
    <source>
        <dbReference type="EMBL" id="KDQ16278.1"/>
    </source>
</evidence>
<keyword evidence="1" id="KW-0479">Metal-binding</keyword>
<evidence type="ECO:0000313" key="8">
    <source>
        <dbReference type="Proteomes" id="UP000027195"/>
    </source>
</evidence>
<dbReference type="Gene3D" id="3.40.1790.10">
    <property type="entry name" value="Indigoidine synthase domain"/>
    <property type="match status" value="1"/>
</dbReference>
<dbReference type="GO" id="GO:0005737">
    <property type="term" value="C:cytoplasm"/>
    <property type="evidence" value="ECO:0007669"/>
    <property type="project" value="TreeGrafter"/>
</dbReference>
<protein>
    <recommendedName>
        <fullName evidence="6">Rhodanese domain-containing protein</fullName>
    </recommendedName>
</protein>
<dbReference type="Proteomes" id="UP000027195">
    <property type="component" value="Unassembled WGS sequence"/>
</dbReference>
<dbReference type="InterPro" id="IPR029056">
    <property type="entry name" value="Ribokinase-like"/>
</dbReference>
<keyword evidence="4" id="KW-0456">Lyase</keyword>
<accession>A0A067MKI9</accession>
<evidence type="ECO:0000256" key="1">
    <source>
        <dbReference type="ARBA" id="ARBA00022723"/>
    </source>
</evidence>
<keyword evidence="2" id="KW-0378">Hydrolase</keyword>
<evidence type="ECO:0000256" key="3">
    <source>
        <dbReference type="ARBA" id="ARBA00023211"/>
    </source>
</evidence>
<dbReference type="HOGENOM" id="CLU_012201_3_2_1"/>
<dbReference type="Gene3D" id="3.40.1190.20">
    <property type="match status" value="1"/>
</dbReference>
<keyword evidence="8" id="KW-1185">Reference proteome</keyword>